<evidence type="ECO:0000256" key="2">
    <source>
        <dbReference type="SAM" id="Phobius"/>
    </source>
</evidence>
<evidence type="ECO:0000256" key="1">
    <source>
        <dbReference type="SAM" id="MobiDB-lite"/>
    </source>
</evidence>
<feature type="compositionally biased region" description="Low complexity" evidence="1">
    <location>
        <begin position="1"/>
        <end position="39"/>
    </location>
</feature>
<protein>
    <submittedName>
        <fullName evidence="3">Uncharacterized protein</fullName>
    </submittedName>
</protein>
<keyword evidence="2" id="KW-1133">Transmembrane helix</keyword>
<proteinExistence type="predicted"/>
<dbReference type="AlphaFoldDB" id="A0A022RCW7"/>
<evidence type="ECO:0000313" key="3">
    <source>
        <dbReference type="EMBL" id="EYU37538.1"/>
    </source>
</evidence>
<feature type="region of interest" description="Disordered" evidence="1">
    <location>
        <begin position="304"/>
        <end position="328"/>
    </location>
</feature>
<dbReference type="OMA" id="FFGPHFA"/>
<feature type="compositionally biased region" description="Basic and acidic residues" evidence="1">
    <location>
        <begin position="76"/>
        <end position="95"/>
    </location>
</feature>
<feature type="compositionally biased region" description="Polar residues" evidence="1">
    <location>
        <begin position="110"/>
        <end position="123"/>
    </location>
</feature>
<keyword evidence="2" id="KW-0472">Membrane</keyword>
<reference evidence="3 4" key="1">
    <citation type="journal article" date="2013" name="Proc. Natl. Acad. Sci. U.S.A.">
        <title>Fine-scale variation in meiotic recombination in Mimulus inferred from population shotgun sequencing.</title>
        <authorList>
            <person name="Hellsten U."/>
            <person name="Wright K.M."/>
            <person name="Jenkins J."/>
            <person name="Shu S."/>
            <person name="Yuan Y."/>
            <person name="Wessler S.R."/>
            <person name="Schmutz J."/>
            <person name="Willis J.H."/>
            <person name="Rokhsar D.S."/>
        </authorList>
    </citation>
    <scope>NUCLEOTIDE SEQUENCE [LARGE SCALE GENOMIC DNA]</scope>
    <source>
        <strain evidence="4">cv. DUN x IM62</strain>
    </source>
</reference>
<organism evidence="3 4">
    <name type="scientific">Erythranthe guttata</name>
    <name type="common">Yellow monkey flower</name>
    <name type="synonym">Mimulus guttatus</name>
    <dbReference type="NCBI Taxonomy" id="4155"/>
    <lineage>
        <taxon>Eukaryota</taxon>
        <taxon>Viridiplantae</taxon>
        <taxon>Streptophyta</taxon>
        <taxon>Embryophyta</taxon>
        <taxon>Tracheophyta</taxon>
        <taxon>Spermatophyta</taxon>
        <taxon>Magnoliopsida</taxon>
        <taxon>eudicotyledons</taxon>
        <taxon>Gunneridae</taxon>
        <taxon>Pentapetalae</taxon>
        <taxon>asterids</taxon>
        <taxon>lamiids</taxon>
        <taxon>Lamiales</taxon>
        <taxon>Phrymaceae</taxon>
        <taxon>Erythranthe</taxon>
    </lineage>
</organism>
<evidence type="ECO:0000313" key="4">
    <source>
        <dbReference type="Proteomes" id="UP000030748"/>
    </source>
</evidence>
<dbReference type="STRING" id="4155.A0A022RCW7"/>
<dbReference type="PANTHER" id="PTHR34775">
    <property type="entry name" value="TRANSMEMBRANE PROTEIN"/>
    <property type="match status" value="1"/>
</dbReference>
<feature type="compositionally biased region" description="Basic and acidic residues" evidence="1">
    <location>
        <begin position="163"/>
        <end position="173"/>
    </location>
</feature>
<keyword evidence="4" id="KW-1185">Reference proteome</keyword>
<accession>A0A022RCW7</accession>
<keyword evidence="2" id="KW-0812">Transmembrane</keyword>
<feature type="compositionally biased region" description="Polar residues" evidence="1">
    <location>
        <begin position="152"/>
        <end position="162"/>
    </location>
</feature>
<gene>
    <name evidence="3" type="ORF">MIMGU_mgv1a024408mg</name>
</gene>
<sequence length="850" mass="94109">MAAHPNRSPSPLSSRPSNPTNPNNPNPRNSENNPSIRRSFSGNTSAKPSLLTNQRRFDPVTPANSPSDFARRRSAGSKEGKSCEEKENDEKDHNLMKPSRLQSPAKGSKNFMSPTISAASKFTPSPRKKVLVERSDPLRTSISLSDGKAMFFSTTSPNVSSDFESKSESDHPISKPPKRVTFSDVPSESLVPDNDSDESSKFETGLKNLSSASPSIAPLDADPSLPPYDPKTNYLSPRPQFLHYRPNPRIGILLNKEKGLDGDDFNPLLEDSFMANIMSENFSDSECTEESQTDSADMVIGLDETEENSPVPEPSESPPVTISTTPNENLVQKPEKKPRVVTLSRFVCFSVVTMLLVACVSISVTPSSSLDKFAIKDLSLSDMSGNLYQQSRVAAYSARVSLDRLATRVNEFSVNSLSFVSSLYNELGEGEKLGTLQFMNLSDLQKNVWNEANFLSNEIQEELVEEEEEEEESEESDSEMDVYEEAGFDANLEEEFDTLESEYLEHIQIEGEAIATVSTTNISANHQLTVISQNQEIELDVAAKISADHELADISQNQEIELDVVAKISVDHELADISQNQEIELDVAAEISADHESADISQNQVIELDFAKNSADHELADISQNQEIELDVVEQNSADHQLADITQLDQESEVAVEVASSVEHESQSEISSSPYEKKFLKNYIMEISYLFAAAVLALTTLTTVVYKKYERISSPVNVVPSEEHNNNKSHHQEKAFSQNWQTEADEIGDESSCPSEMSSFQKTESFYNSSKKERKVGGASEVQSLEKNKARKYSSKRESLASSGSEFSPSYGSFTTFERIPIKLAGGDEEEIVTPVRRSSRIRNHYVTSP</sequence>
<feature type="region of interest" description="Disordered" evidence="1">
    <location>
        <begin position="462"/>
        <end position="481"/>
    </location>
</feature>
<dbReference type="eggNOG" id="ENOG502QTA3">
    <property type="taxonomic scope" value="Eukaryota"/>
</dbReference>
<dbReference type="OrthoDB" id="676522at2759"/>
<feature type="region of interest" description="Disordered" evidence="1">
    <location>
        <begin position="1"/>
        <end position="241"/>
    </location>
</feature>
<feature type="compositionally biased region" description="Polar residues" evidence="1">
    <location>
        <begin position="752"/>
        <end position="769"/>
    </location>
</feature>
<name>A0A022RCW7_ERYGU</name>
<dbReference type="PANTHER" id="PTHR34775:SF4">
    <property type="entry name" value="TRANSMEMBRANE PROTEIN"/>
    <property type="match status" value="1"/>
</dbReference>
<feature type="compositionally biased region" description="Polar residues" evidence="1">
    <location>
        <begin position="40"/>
        <end position="54"/>
    </location>
</feature>
<dbReference type="EMBL" id="KI630513">
    <property type="protein sequence ID" value="EYU37538.1"/>
    <property type="molecule type" value="Genomic_DNA"/>
</dbReference>
<feature type="transmembrane region" description="Helical" evidence="2">
    <location>
        <begin position="687"/>
        <end position="706"/>
    </location>
</feature>
<dbReference type="PhylomeDB" id="A0A022RCW7"/>
<dbReference type="Proteomes" id="UP000030748">
    <property type="component" value="Unassembled WGS sequence"/>
</dbReference>
<dbReference type="KEGG" id="egt:105957459"/>
<feature type="region of interest" description="Disordered" evidence="1">
    <location>
        <begin position="742"/>
        <end position="809"/>
    </location>
</feature>